<reference evidence="4 5" key="1">
    <citation type="submission" date="2015-11" db="EMBL/GenBank/DDBJ databases">
        <title>The genome of Debaryomyces fabryi.</title>
        <authorList>
            <person name="Tafer H."/>
            <person name="Lopandic K."/>
        </authorList>
    </citation>
    <scope>NUCLEOTIDE SEQUENCE [LARGE SCALE GENOMIC DNA]</scope>
    <source>
        <strain evidence="4 5">CBS 789</strain>
    </source>
</reference>
<dbReference type="GO" id="GO:0045820">
    <property type="term" value="P:negative regulation of glycolytic process"/>
    <property type="evidence" value="ECO:0007669"/>
    <property type="project" value="TreeGrafter"/>
</dbReference>
<dbReference type="PROSITE" id="PS00175">
    <property type="entry name" value="PG_MUTASE"/>
    <property type="match status" value="1"/>
</dbReference>
<feature type="binding site" evidence="3">
    <location>
        <begin position="20"/>
        <end position="27"/>
    </location>
    <ligand>
        <name>substrate</name>
    </ligand>
</feature>
<sequence length="226" mass="25644">MTKEVKLNSDPNILRIFVIRHGQTDHNVQKILQGHLDIDINKTGLNQSQLVGEALKGIKFDGFTTSDLIRCQNTSKEILKYHGDIEVRKSSNLREREMGIVQGMYLKDALAKYGENFRNMGESKEDLLMRVDGEWNRIVKLSETKGYSNYGICTHGGVITAFINYLYDIKEYGLSTSLRPKDLKVPFNTSVSVIDINKQDGRGTIHIFGNTDHLGAQLEVKEQLLR</sequence>
<dbReference type="RefSeq" id="XP_015465345.1">
    <property type="nucleotide sequence ID" value="XM_015613816.1"/>
</dbReference>
<dbReference type="PANTHER" id="PTHR46517">
    <property type="entry name" value="FRUCTOSE-2,6-BISPHOSPHATASE TIGAR"/>
    <property type="match status" value="1"/>
</dbReference>
<dbReference type="GO" id="GO:0004331">
    <property type="term" value="F:fructose-2,6-bisphosphate 2-phosphatase activity"/>
    <property type="evidence" value="ECO:0007669"/>
    <property type="project" value="TreeGrafter"/>
</dbReference>
<dbReference type="InterPro" id="IPR051695">
    <property type="entry name" value="Phosphoglycerate_Mutase"/>
</dbReference>
<dbReference type="GO" id="GO:0005829">
    <property type="term" value="C:cytosol"/>
    <property type="evidence" value="ECO:0007669"/>
    <property type="project" value="TreeGrafter"/>
</dbReference>
<dbReference type="AlphaFoldDB" id="A0A0V1PSN7"/>
<accession>A0A0V1PSN7</accession>
<dbReference type="InterPro" id="IPR001345">
    <property type="entry name" value="PG/BPGM_mutase_AS"/>
</dbReference>
<dbReference type="InterPro" id="IPR013078">
    <property type="entry name" value="His_Pase_superF_clade-1"/>
</dbReference>
<evidence type="ECO:0000256" key="3">
    <source>
        <dbReference type="PIRSR" id="PIRSR613078-2"/>
    </source>
</evidence>
<dbReference type="SMART" id="SM00855">
    <property type="entry name" value="PGAM"/>
    <property type="match status" value="1"/>
</dbReference>
<dbReference type="OrthoDB" id="354304at2759"/>
<organism evidence="4 5">
    <name type="scientific">Debaryomyces fabryi</name>
    <dbReference type="NCBI Taxonomy" id="58627"/>
    <lineage>
        <taxon>Eukaryota</taxon>
        <taxon>Fungi</taxon>
        <taxon>Dikarya</taxon>
        <taxon>Ascomycota</taxon>
        <taxon>Saccharomycotina</taxon>
        <taxon>Pichiomycetes</taxon>
        <taxon>Debaryomycetaceae</taxon>
        <taxon>Debaryomyces</taxon>
    </lineage>
</organism>
<dbReference type="EMBL" id="LMYN01000159">
    <property type="protein sequence ID" value="KRZ99242.1"/>
    <property type="molecule type" value="Genomic_DNA"/>
</dbReference>
<evidence type="ECO:0000313" key="4">
    <source>
        <dbReference type="EMBL" id="KRZ99242.1"/>
    </source>
</evidence>
<dbReference type="GeneID" id="26841996"/>
<feature type="active site" description="Proton donor/acceptor" evidence="2">
    <location>
        <position position="95"/>
    </location>
</feature>
<dbReference type="Proteomes" id="UP000054251">
    <property type="component" value="Unassembled WGS sequence"/>
</dbReference>
<evidence type="ECO:0000256" key="2">
    <source>
        <dbReference type="PIRSR" id="PIRSR613078-1"/>
    </source>
</evidence>
<evidence type="ECO:0000313" key="5">
    <source>
        <dbReference type="Proteomes" id="UP000054251"/>
    </source>
</evidence>
<evidence type="ECO:0008006" key="6">
    <source>
        <dbReference type="Google" id="ProtNLM"/>
    </source>
</evidence>
<protein>
    <recommendedName>
        <fullName evidence="6">Phosphoglycerate mutase-like protein</fullName>
    </recommendedName>
</protein>
<dbReference type="Pfam" id="PF00300">
    <property type="entry name" value="His_Phos_1"/>
    <property type="match status" value="1"/>
</dbReference>
<evidence type="ECO:0000256" key="1">
    <source>
        <dbReference type="ARBA" id="ARBA00022801"/>
    </source>
</evidence>
<feature type="binding site" evidence="3">
    <location>
        <position position="70"/>
    </location>
    <ligand>
        <name>substrate</name>
    </ligand>
</feature>
<dbReference type="GO" id="GO:0043456">
    <property type="term" value="P:regulation of pentose-phosphate shunt"/>
    <property type="evidence" value="ECO:0007669"/>
    <property type="project" value="TreeGrafter"/>
</dbReference>
<keyword evidence="5" id="KW-1185">Reference proteome</keyword>
<feature type="active site" description="Tele-phosphohistidine intermediate" evidence="2">
    <location>
        <position position="21"/>
    </location>
</feature>
<name>A0A0V1PSN7_9ASCO</name>
<comment type="caution">
    <text evidence="4">The sequence shown here is derived from an EMBL/GenBank/DDBJ whole genome shotgun (WGS) entry which is preliminary data.</text>
</comment>
<gene>
    <name evidence="4" type="ORF">AC631_04987</name>
</gene>
<dbReference type="PANTHER" id="PTHR46517:SF1">
    <property type="entry name" value="FRUCTOSE-2,6-BISPHOSPHATASE TIGAR"/>
    <property type="match status" value="1"/>
</dbReference>
<dbReference type="SUPFAM" id="SSF53254">
    <property type="entry name" value="Phosphoglycerate mutase-like"/>
    <property type="match status" value="1"/>
</dbReference>
<dbReference type="CDD" id="cd07067">
    <property type="entry name" value="HP_PGM_like"/>
    <property type="match status" value="1"/>
</dbReference>
<dbReference type="InterPro" id="IPR029033">
    <property type="entry name" value="His_PPase_superfam"/>
</dbReference>
<dbReference type="Gene3D" id="3.40.50.1240">
    <property type="entry name" value="Phosphoglycerate mutase-like"/>
    <property type="match status" value="1"/>
</dbReference>
<keyword evidence="1" id="KW-0378">Hydrolase</keyword>
<proteinExistence type="predicted"/>